<feature type="transmembrane region" description="Helical" evidence="2">
    <location>
        <begin position="156"/>
        <end position="174"/>
    </location>
</feature>
<keyword evidence="2" id="KW-0812">Transmembrane</keyword>
<dbReference type="EMBL" id="KL197720">
    <property type="protein sequence ID" value="KDQ57040.1"/>
    <property type="molecule type" value="Genomic_DNA"/>
</dbReference>
<dbReference type="InParanoid" id="A0A067PT58"/>
<evidence type="ECO:0000313" key="4">
    <source>
        <dbReference type="Proteomes" id="UP000027265"/>
    </source>
</evidence>
<organism evidence="3 4">
    <name type="scientific">Jaapia argillacea MUCL 33604</name>
    <dbReference type="NCBI Taxonomy" id="933084"/>
    <lineage>
        <taxon>Eukaryota</taxon>
        <taxon>Fungi</taxon>
        <taxon>Dikarya</taxon>
        <taxon>Basidiomycota</taxon>
        <taxon>Agaricomycotina</taxon>
        <taxon>Agaricomycetes</taxon>
        <taxon>Agaricomycetidae</taxon>
        <taxon>Jaapiales</taxon>
        <taxon>Jaapiaceae</taxon>
        <taxon>Jaapia</taxon>
    </lineage>
</organism>
<feature type="compositionally biased region" description="Basic and acidic residues" evidence="1">
    <location>
        <begin position="28"/>
        <end position="38"/>
    </location>
</feature>
<keyword evidence="4" id="KW-1185">Reference proteome</keyword>
<gene>
    <name evidence="3" type="ORF">JAAARDRAFT_194223</name>
</gene>
<protein>
    <submittedName>
        <fullName evidence="3">Uncharacterized protein</fullName>
    </submittedName>
</protein>
<feature type="compositionally biased region" description="Basic residues" evidence="1">
    <location>
        <begin position="1"/>
        <end position="11"/>
    </location>
</feature>
<evidence type="ECO:0000256" key="1">
    <source>
        <dbReference type="SAM" id="MobiDB-lite"/>
    </source>
</evidence>
<proteinExistence type="predicted"/>
<accession>A0A067PT58</accession>
<feature type="region of interest" description="Disordered" evidence="1">
    <location>
        <begin position="1"/>
        <end position="44"/>
    </location>
</feature>
<evidence type="ECO:0000313" key="3">
    <source>
        <dbReference type="EMBL" id="KDQ57040.1"/>
    </source>
</evidence>
<dbReference type="AlphaFoldDB" id="A0A067PT58"/>
<sequence length="175" mass="19734">MPKRDQKKKPQRWRDFAPSKAVARRPRREPPSHEEPPPRRVPRAARHNYNDLLALYNPASRRSMSSGKPRCACCGAEIDFNRDGFLLITGGIVIAFIPERQGYGYFDRTQDTLGGYMRSWISSSSDYPQPLTSGFIEESDELVPDKTTIGGLSSSHLFWGSLGIIVVAVIIYYVT</sequence>
<keyword evidence="2" id="KW-1133">Transmembrane helix</keyword>
<evidence type="ECO:0000256" key="2">
    <source>
        <dbReference type="SAM" id="Phobius"/>
    </source>
</evidence>
<keyword evidence="2" id="KW-0472">Membrane</keyword>
<reference evidence="4" key="1">
    <citation type="journal article" date="2014" name="Proc. Natl. Acad. Sci. U.S.A.">
        <title>Extensive sampling of basidiomycete genomes demonstrates inadequacy of the white-rot/brown-rot paradigm for wood decay fungi.</title>
        <authorList>
            <person name="Riley R."/>
            <person name="Salamov A.A."/>
            <person name="Brown D.W."/>
            <person name="Nagy L.G."/>
            <person name="Floudas D."/>
            <person name="Held B.W."/>
            <person name="Levasseur A."/>
            <person name="Lombard V."/>
            <person name="Morin E."/>
            <person name="Otillar R."/>
            <person name="Lindquist E.A."/>
            <person name="Sun H."/>
            <person name="LaButti K.M."/>
            <person name="Schmutz J."/>
            <person name="Jabbour D."/>
            <person name="Luo H."/>
            <person name="Baker S.E."/>
            <person name="Pisabarro A.G."/>
            <person name="Walton J.D."/>
            <person name="Blanchette R.A."/>
            <person name="Henrissat B."/>
            <person name="Martin F."/>
            <person name="Cullen D."/>
            <person name="Hibbett D.S."/>
            <person name="Grigoriev I.V."/>
        </authorList>
    </citation>
    <scope>NUCLEOTIDE SEQUENCE [LARGE SCALE GENOMIC DNA]</scope>
    <source>
        <strain evidence="4">MUCL 33604</strain>
    </source>
</reference>
<dbReference type="Proteomes" id="UP000027265">
    <property type="component" value="Unassembled WGS sequence"/>
</dbReference>
<name>A0A067PT58_9AGAM</name>
<dbReference type="HOGENOM" id="CLU_1532779_0_0_1"/>